<keyword evidence="5" id="KW-1185">Reference proteome</keyword>
<evidence type="ECO:0000256" key="2">
    <source>
        <dbReference type="SAM" id="MobiDB-lite"/>
    </source>
</evidence>
<organism evidence="4 5">
    <name type="scientific">Canna indica</name>
    <name type="common">Indian-shot</name>
    <dbReference type="NCBI Taxonomy" id="4628"/>
    <lineage>
        <taxon>Eukaryota</taxon>
        <taxon>Viridiplantae</taxon>
        <taxon>Streptophyta</taxon>
        <taxon>Embryophyta</taxon>
        <taxon>Tracheophyta</taxon>
        <taxon>Spermatophyta</taxon>
        <taxon>Magnoliopsida</taxon>
        <taxon>Liliopsida</taxon>
        <taxon>Zingiberales</taxon>
        <taxon>Cannaceae</taxon>
        <taxon>Canna</taxon>
    </lineage>
</organism>
<dbReference type="GO" id="GO:0006355">
    <property type="term" value="P:regulation of DNA-templated transcription"/>
    <property type="evidence" value="ECO:0007669"/>
    <property type="project" value="InterPro"/>
</dbReference>
<dbReference type="EMBL" id="CP136892">
    <property type="protein sequence ID" value="WOL00357.1"/>
    <property type="molecule type" value="Genomic_DNA"/>
</dbReference>
<dbReference type="Proteomes" id="UP001327560">
    <property type="component" value="Chromosome 3"/>
</dbReference>
<gene>
    <name evidence="4" type="ORF">Cni_G09070</name>
</gene>
<feature type="region of interest" description="Disordered" evidence="2">
    <location>
        <begin position="129"/>
        <end position="167"/>
    </location>
</feature>
<feature type="region of interest" description="Disordered" evidence="2">
    <location>
        <begin position="1"/>
        <end position="41"/>
    </location>
</feature>
<feature type="compositionally biased region" description="Low complexity" evidence="2">
    <location>
        <begin position="31"/>
        <end position="41"/>
    </location>
</feature>
<feature type="compositionally biased region" description="Polar residues" evidence="2">
    <location>
        <begin position="1"/>
        <end position="13"/>
    </location>
</feature>
<comment type="similarity">
    <text evidence="1">Belongs to the GeBP family.</text>
</comment>
<feature type="domain" description="Glabrous enhancer-binding protein-like DBD" evidence="3">
    <location>
        <begin position="45"/>
        <end position="111"/>
    </location>
</feature>
<feature type="compositionally biased region" description="Basic and acidic residues" evidence="2">
    <location>
        <begin position="156"/>
        <end position="167"/>
    </location>
</feature>
<proteinExistence type="inferred from homology"/>
<dbReference type="PANTHER" id="PTHR31662">
    <property type="entry name" value="BNAANNG10740D PROTEIN-RELATED"/>
    <property type="match status" value="1"/>
</dbReference>
<protein>
    <recommendedName>
        <fullName evidence="3">Glabrous enhancer-binding protein-like DBD domain-containing protein</fullName>
    </recommendedName>
</protein>
<evidence type="ECO:0000313" key="4">
    <source>
        <dbReference type="EMBL" id="WOL00357.1"/>
    </source>
</evidence>
<accession>A0AAQ3K1Z9</accession>
<dbReference type="AlphaFoldDB" id="A0AAQ3K1Z9"/>
<name>A0AAQ3K1Z9_9LILI</name>
<evidence type="ECO:0000259" key="3">
    <source>
        <dbReference type="Pfam" id="PF04504"/>
    </source>
</evidence>
<dbReference type="Pfam" id="PF04504">
    <property type="entry name" value="GeBP-like_DBD"/>
    <property type="match status" value="1"/>
</dbReference>
<evidence type="ECO:0000313" key="5">
    <source>
        <dbReference type="Proteomes" id="UP001327560"/>
    </source>
</evidence>
<reference evidence="4 5" key="1">
    <citation type="submission" date="2023-10" db="EMBL/GenBank/DDBJ databases">
        <title>Chromosome-scale genome assembly provides insights into flower coloration mechanisms of Canna indica.</title>
        <authorList>
            <person name="Li C."/>
        </authorList>
    </citation>
    <scope>NUCLEOTIDE SEQUENCE [LARGE SCALE GENOMIC DNA]</scope>
    <source>
        <tissue evidence="4">Flower</tissue>
    </source>
</reference>
<dbReference type="InterPro" id="IPR053932">
    <property type="entry name" value="GeBP-like_DBD"/>
</dbReference>
<feature type="compositionally biased region" description="Basic and acidic residues" evidence="2">
    <location>
        <begin position="19"/>
        <end position="30"/>
    </location>
</feature>
<dbReference type="InterPro" id="IPR007592">
    <property type="entry name" value="GEBP"/>
</dbReference>
<dbReference type="GO" id="GO:0005634">
    <property type="term" value="C:nucleus"/>
    <property type="evidence" value="ECO:0007669"/>
    <property type="project" value="TreeGrafter"/>
</dbReference>
<sequence>MPASGCSDSTSFTSHRKRKADDDPGGEDKSSISGRGRSGESSFADDNVIILRAAIEFQNRTGLNATSKPGQAAVYDVVNGSLSVPLSQKQVYNRLRTIRHKFNNSAVVDDDDLVFKLAAQLWSTEVPKKSLKDQKKQISNTVEEDASEEGNLVEKSGNRFEDASRKGKKLKVDQDSAALEKEEKRIHNGEGLGIEAEDFPYLTHSVTKQWKALDLPDESLQEVMKLVNPAKAKALEDKWSKLAEDKIKYEMNWASTCNQLLALLLKKHKSMG</sequence>
<evidence type="ECO:0000256" key="1">
    <source>
        <dbReference type="ARBA" id="ARBA00010820"/>
    </source>
</evidence>
<dbReference type="PANTHER" id="PTHR31662:SF28">
    <property type="entry name" value="MYB_SANT-LIKE DOMAIN-CONTAINING PROTEIN"/>
    <property type="match status" value="1"/>
</dbReference>